<dbReference type="PROSITE" id="PS00217">
    <property type="entry name" value="SUGAR_TRANSPORT_2"/>
    <property type="match status" value="1"/>
</dbReference>
<keyword evidence="3 5" id="KW-1133">Transmembrane helix</keyword>
<feature type="transmembrane region" description="Helical" evidence="5">
    <location>
        <begin position="94"/>
        <end position="113"/>
    </location>
</feature>
<feature type="transmembrane region" description="Helical" evidence="5">
    <location>
        <begin position="347"/>
        <end position="368"/>
    </location>
</feature>
<gene>
    <name evidence="7" type="ORF">UFOPK3402_00585</name>
</gene>
<feature type="transmembrane region" description="Helical" evidence="5">
    <location>
        <begin position="322"/>
        <end position="341"/>
    </location>
</feature>
<dbReference type="PANTHER" id="PTHR23508:SF10">
    <property type="entry name" value="CARBOXYLIC ACID TRANSPORTER PROTEIN HOMOLOG"/>
    <property type="match status" value="1"/>
</dbReference>
<evidence type="ECO:0000256" key="3">
    <source>
        <dbReference type="ARBA" id="ARBA00022989"/>
    </source>
</evidence>
<dbReference type="Gene3D" id="1.20.1250.20">
    <property type="entry name" value="MFS general substrate transporter like domains"/>
    <property type="match status" value="1"/>
</dbReference>
<dbReference type="PANTHER" id="PTHR23508">
    <property type="entry name" value="CARBOXYLIC ACID TRANSPORTER PROTEIN HOMOLOG"/>
    <property type="match status" value="1"/>
</dbReference>
<keyword evidence="4 5" id="KW-0472">Membrane</keyword>
<sequence>MSTTITADLARLDRLPRWPWSTGLLVNLGGSFFFAFFDIVVIGAALPVIITDFDVTASAAAWAVTASLLGLIVGEFAGAYLATRKSRVFTLQTALWVFSVGMLLSACAPGLGWLIVARFIAGIGTGADIAVAVTYVSEISPARMRGKITGFTTVCGYVGIAIVPILAAIVLPAFTWGWRGLFVFGALGAVLLVLTRRHMPSSPRLLAQRGEDRELSALIDQAEARVRGKIGELPPLAEPAPAEPSADSPQHTRRWVLLAAFAIAWIFYYFGNYGWLVAAPTILTQNGFGLASSLAFIAIANIGLVVGAVASYLLSDRLERKWLLIVALVAWALALAAIGTIGTQGAVATFGFVAAFTIGLVVPTFYTYTAEHFGSRMRPVSMAFTDGIGHLGAAAAPIVLIGMTMQNAFLAMAGSGLIAAVLLLRSRPTRGRTLEQLS</sequence>
<dbReference type="InterPro" id="IPR005829">
    <property type="entry name" value="Sugar_transporter_CS"/>
</dbReference>
<evidence type="ECO:0000256" key="5">
    <source>
        <dbReference type="SAM" id="Phobius"/>
    </source>
</evidence>
<dbReference type="GO" id="GO:0046943">
    <property type="term" value="F:carboxylic acid transmembrane transporter activity"/>
    <property type="evidence" value="ECO:0007669"/>
    <property type="project" value="TreeGrafter"/>
</dbReference>
<feature type="transmembrane region" description="Helical" evidence="5">
    <location>
        <begin position="24"/>
        <end position="50"/>
    </location>
</feature>
<reference evidence="7" key="1">
    <citation type="submission" date="2020-05" db="EMBL/GenBank/DDBJ databases">
        <authorList>
            <person name="Chiriac C."/>
            <person name="Salcher M."/>
            <person name="Ghai R."/>
            <person name="Kavagutti S V."/>
        </authorList>
    </citation>
    <scope>NUCLEOTIDE SEQUENCE</scope>
</reference>
<feature type="transmembrane region" description="Helical" evidence="5">
    <location>
        <begin position="255"/>
        <end position="276"/>
    </location>
</feature>
<dbReference type="Pfam" id="PF07690">
    <property type="entry name" value="MFS_1"/>
    <property type="match status" value="1"/>
</dbReference>
<evidence type="ECO:0000256" key="2">
    <source>
        <dbReference type="ARBA" id="ARBA00022692"/>
    </source>
</evidence>
<dbReference type="InterPro" id="IPR036259">
    <property type="entry name" value="MFS_trans_sf"/>
</dbReference>
<feature type="transmembrane region" description="Helical" evidence="5">
    <location>
        <begin position="380"/>
        <end position="401"/>
    </location>
</feature>
<feature type="transmembrane region" description="Helical" evidence="5">
    <location>
        <begin position="407"/>
        <end position="424"/>
    </location>
</feature>
<evidence type="ECO:0000313" key="7">
    <source>
        <dbReference type="EMBL" id="CAB4868840.1"/>
    </source>
</evidence>
<dbReference type="GO" id="GO:0005886">
    <property type="term" value="C:plasma membrane"/>
    <property type="evidence" value="ECO:0007669"/>
    <property type="project" value="TreeGrafter"/>
</dbReference>
<protein>
    <submittedName>
        <fullName evidence="7">Unannotated protein</fullName>
    </submittedName>
</protein>
<feature type="transmembrane region" description="Helical" evidence="5">
    <location>
        <begin position="148"/>
        <end position="170"/>
    </location>
</feature>
<dbReference type="CDD" id="cd17316">
    <property type="entry name" value="MFS_SV2_like"/>
    <property type="match status" value="1"/>
</dbReference>
<dbReference type="InterPro" id="IPR020846">
    <property type="entry name" value="MFS_dom"/>
</dbReference>
<comment type="subcellular location">
    <subcellularLocation>
        <location evidence="1">Membrane</location>
        <topology evidence="1">Multi-pass membrane protein</topology>
    </subcellularLocation>
</comment>
<name>A0A6J7DGW0_9ZZZZ</name>
<feature type="transmembrane region" description="Helical" evidence="5">
    <location>
        <begin position="176"/>
        <end position="194"/>
    </location>
</feature>
<evidence type="ECO:0000259" key="6">
    <source>
        <dbReference type="PROSITE" id="PS50850"/>
    </source>
</evidence>
<evidence type="ECO:0000256" key="4">
    <source>
        <dbReference type="ARBA" id="ARBA00023136"/>
    </source>
</evidence>
<evidence type="ECO:0000256" key="1">
    <source>
        <dbReference type="ARBA" id="ARBA00004141"/>
    </source>
</evidence>
<keyword evidence="2 5" id="KW-0812">Transmembrane</keyword>
<dbReference type="InterPro" id="IPR011701">
    <property type="entry name" value="MFS"/>
</dbReference>
<organism evidence="7">
    <name type="scientific">freshwater metagenome</name>
    <dbReference type="NCBI Taxonomy" id="449393"/>
    <lineage>
        <taxon>unclassified sequences</taxon>
        <taxon>metagenomes</taxon>
        <taxon>ecological metagenomes</taxon>
    </lineage>
</organism>
<feature type="transmembrane region" description="Helical" evidence="5">
    <location>
        <begin position="288"/>
        <end position="315"/>
    </location>
</feature>
<dbReference type="EMBL" id="CAFBLS010000052">
    <property type="protein sequence ID" value="CAB4868840.1"/>
    <property type="molecule type" value="Genomic_DNA"/>
</dbReference>
<feature type="transmembrane region" description="Helical" evidence="5">
    <location>
        <begin position="119"/>
        <end position="136"/>
    </location>
</feature>
<dbReference type="PROSITE" id="PS50850">
    <property type="entry name" value="MFS"/>
    <property type="match status" value="1"/>
</dbReference>
<dbReference type="SUPFAM" id="SSF103473">
    <property type="entry name" value="MFS general substrate transporter"/>
    <property type="match status" value="1"/>
</dbReference>
<feature type="transmembrane region" description="Helical" evidence="5">
    <location>
        <begin position="62"/>
        <end position="82"/>
    </location>
</feature>
<feature type="domain" description="Major facilitator superfamily (MFS) profile" evidence="6">
    <location>
        <begin position="24"/>
        <end position="431"/>
    </location>
</feature>
<proteinExistence type="predicted"/>
<accession>A0A6J7DGW0</accession>
<dbReference type="AlphaFoldDB" id="A0A6J7DGW0"/>